<organism evidence="9">
    <name type="scientific">Treponema denticola H-22</name>
    <dbReference type="NCBI Taxonomy" id="999432"/>
    <lineage>
        <taxon>Bacteria</taxon>
        <taxon>Pseudomonadati</taxon>
        <taxon>Spirochaetota</taxon>
        <taxon>Spirochaetia</taxon>
        <taxon>Spirochaetales</taxon>
        <taxon>Treponemataceae</taxon>
        <taxon>Treponema</taxon>
    </lineage>
</organism>
<dbReference type="Gene3D" id="3.90.1200.10">
    <property type="match status" value="1"/>
</dbReference>
<proteinExistence type="inferred from homology"/>
<dbReference type="PANTHER" id="PTHR34273:SF2">
    <property type="entry name" value="METHYLTHIORIBOSE KINASE"/>
    <property type="match status" value="1"/>
</dbReference>
<gene>
    <name evidence="9" type="ORF">HMPREF9726_02104</name>
</gene>
<dbReference type="NCBIfam" id="TIGR01767">
    <property type="entry name" value="MTRK"/>
    <property type="match status" value="1"/>
</dbReference>
<dbReference type="Pfam" id="PF01636">
    <property type="entry name" value="APH"/>
    <property type="match status" value="1"/>
</dbReference>
<dbReference type="PIRSF" id="PIRSF031134">
    <property type="entry name" value="MTRK"/>
    <property type="match status" value="1"/>
</dbReference>
<evidence type="ECO:0000256" key="6">
    <source>
        <dbReference type="ARBA" id="ARBA00022777"/>
    </source>
</evidence>
<dbReference type="GO" id="GO:0009086">
    <property type="term" value="P:methionine biosynthetic process"/>
    <property type="evidence" value="ECO:0007669"/>
    <property type="project" value="InterPro"/>
</dbReference>
<dbReference type="AlphaFoldDB" id="A0A0E2EFU5"/>
<keyword evidence="6 9" id="KW-0418">Kinase</keyword>
<feature type="domain" description="Aminoglycoside phosphotransferase" evidence="8">
    <location>
        <begin position="198"/>
        <end position="276"/>
    </location>
</feature>
<name>A0A0E2EFU5_TREDN</name>
<evidence type="ECO:0000256" key="5">
    <source>
        <dbReference type="ARBA" id="ARBA00022741"/>
    </source>
</evidence>
<evidence type="ECO:0000256" key="7">
    <source>
        <dbReference type="ARBA" id="ARBA00022840"/>
    </source>
</evidence>
<evidence type="ECO:0000256" key="2">
    <source>
        <dbReference type="ARBA" id="ARBA00011738"/>
    </source>
</evidence>
<keyword evidence="7" id="KW-0067">ATP-binding</keyword>
<dbReference type="PATRIC" id="fig|999432.5.peg.2185"/>
<evidence type="ECO:0000256" key="1">
    <source>
        <dbReference type="ARBA" id="ARBA00010165"/>
    </source>
</evidence>
<dbReference type="InterPro" id="IPR002575">
    <property type="entry name" value="Aminoglycoside_PTrfase"/>
</dbReference>
<dbReference type="GO" id="GO:0005524">
    <property type="term" value="F:ATP binding"/>
    <property type="evidence" value="ECO:0007669"/>
    <property type="project" value="UniProtKB-KW"/>
</dbReference>
<dbReference type="GO" id="GO:0046522">
    <property type="term" value="F:S-methyl-5-thioribose kinase activity"/>
    <property type="evidence" value="ECO:0007669"/>
    <property type="project" value="UniProtKB-EC"/>
</dbReference>
<dbReference type="Gene3D" id="3.30.200.20">
    <property type="entry name" value="Phosphorylase Kinase, domain 1"/>
    <property type="match status" value="1"/>
</dbReference>
<comment type="caution">
    <text evidence="9">The sequence shown here is derived from an EMBL/GenBank/DDBJ whole genome shotgun (WGS) entry which is preliminary data.</text>
</comment>
<protein>
    <recommendedName>
        <fullName evidence="3">S-methyl-5-thioribose kinase</fullName>
        <ecNumber evidence="3">2.7.1.100</ecNumber>
    </recommendedName>
</protein>
<dbReference type="EMBL" id="AGDV01000020">
    <property type="protein sequence ID" value="EMB31724.1"/>
    <property type="molecule type" value="Genomic_DNA"/>
</dbReference>
<dbReference type="Proteomes" id="UP000011705">
    <property type="component" value="Chromosome"/>
</dbReference>
<reference evidence="9" key="1">
    <citation type="submission" date="2012-01" db="EMBL/GenBank/DDBJ databases">
        <title>The Genome Sequence of Treponema denticola H-22.</title>
        <authorList>
            <consortium name="The Broad Institute Genome Sequencing Platform"/>
            <person name="Earl A."/>
            <person name="Ward D."/>
            <person name="Feldgarden M."/>
            <person name="Gevers D."/>
            <person name="Blanton J.M."/>
            <person name="Fenno C.J."/>
            <person name="Baranova O.V."/>
            <person name="Mathney J."/>
            <person name="Dewhirst F.E."/>
            <person name="Izard J."/>
            <person name="Young S.K."/>
            <person name="Zeng Q."/>
            <person name="Gargeya S."/>
            <person name="Fitzgerald M."/>
            <person name="Haas B."/>
            <person name="Abouelleil A."/>
            <person name="Alvarado L."/>
            <person name="Arachchi H.M."/>
            <person name="Berlin A."/>
            <person name="Chapman S.B."/>
            <person name="Gearin G."/>
            <person name="Goldberg J."/>
            <person name="Griggs A."/>
            <person name="Gujja S."/>
            <person name="Hansen M."/>
            <person name="Heiman D."/>
            <person name="Howarth C."/>
            <person name="Larimer J."/>
            <person name="Lui A."/>
            <person name="MacDonald P.J.P."/>
            <person name="McCowen C."/>
            <person name="Montmayeur A."/>
            <person name="Murphy C."/>
            <person name="Neiman D."/>
            <person name="Pearson M."/>
            <person name="Priest M."/>
            <person name="Roberts A."/>
            <person name="Saif S."/>
            <person name="Shea T."/>
            <person name="Sisk P."/>
            <person name="Stolte C."/>
            <person name="Sykes S."/>
            <person name="Wortman J."/>
            <person name="Nusbaum C."/>
            <person name="Birren B."/>
        </authorList>
    </citation>
    <scope>NUCLEOTIDE SEQUENCE [LARGE SCALE GENOMIC DNA]</scope>
    <source>
        <strain evidence="9">H-22</strain>
    </source>
</reference>
<evidence type="ECO:0000313" key="9">
    <source>
        <dbReference type="EMBL" id="EMB31724.1"/>
    </source>
</evidence>
<dbReference type="SUPFAM" id="SSF56112">
    <property type="entry name" value="Protein kinase-like (PK-like)"/>
    <property type="match status" value="1"/>
</dbReference>
<evidence type="ECO:0000256" key="4">
    <source>
        <dbReference type="ARBA" id="ARBA00022679"/>
    </source>
</evidence>
<dbReference type="PANTHER" id="PTHR34273">
    <property type="entry name" value="METHYLTHIORIBOSE KINASE"/>
    <property type="match status" value="1"/>
</dbReference>
<dbReference type="RefSeq" id="WP_002685522.1">
    <property type="nucleotide sequence ID" value="NZ_CM001795.1"/>
</dbReference>
<comment type="similarity">
    <text evidence="1">Belongs to the methylthioribose kinase family.</text>
</comment>
<dbReference type="InterPro" id="IPR009212">
    <property type="entry name" value="Methylthioribose_kinase"/>
</dbReference>
<dbReference type="InterPro" id="IPR011009">
    <property type="entry name" value="Kinase-like_dom_sf"/>
</dbReference>
<sequence>MRFSSHYKMEGDDIIDYVFEHSNFFDSNENLVCEEIGDGNINYVYRIFDTNTKKSLILKQADVQTRVRPDGYLNPDRSIREAEVLKLYNECAPDFSPKIIYADPVMAAIIMEDIGSYSNLRTELMAGKIFYGIEKLIARFIVDTSLPSTDLVLTYQKKIKAAAKFYNPDLCKITEDLVFTHPYKDLRQRNILFPENADWLKKKFYEDSDLIARVAALKEKFNNYPQGLIHGDLHSGSIFVKNENEEIKIKIIDPEFAFYGPIAYDLGNVLAHFIFAQGYAKYSPLFVDEEKQRTDFLSWLENAKNNLFKFFHIFAKDFLIKNIKDPVYQNEIFIDNYIEKIKIDAASFCGTELNRRIIGSAKTAEITNIKKIENRIALERDLAEQGCAMILNPEKILRGL</sequence>
<keyword evidence="5" id="KW-0547">Nucleotide-binding</keyword>
<comment type="subunit">
    <text evidence="2">Homodimer.</text>
</comment>
<keyword evidence="4" id="KW-0808">Transferase</keyword>
<accession>A0A0E2EFU5</accession>
<evidence type="ECO:0000259" key="8">
    <source>
        <dbReference type="Pfam" id="PF01636"/>
    </source>
</evidence>
<dbReference type="HOGENOM" id="CLU_033681_0_0_12"/>
<evidence type="ECO:0000256" key="3">
    <source>
        <dbReference type="ARBA" id="ARBA00012128"/>
    </source>
</evidence>
<dbReference type="EC" id="2.7.1.100" evidence="3"/>